<evidence type="ECO:0000313" key="2">
    <source>
        <dbReference type="EnsemblPlants" id="OB10G23860.1"/>
    </source>
</evidence>
<sequence length="167" mass="20145">MNDILCFPFTLQVEESAKRIFLLVIDPKYLKKDLSPEHCHPSMKHVRVTVFCPMHELVELIFYILENATLLQSFTLDNRIRGFEENLVACITQDTGIRDYQEWWKNFGDRERILRVFFRRQFHPKSYRDWEACRSYVAIRKYITGRVPLSVELKYQLCLLMKLYPIF</sequence>
<dbReference type="HOGENOM" id="CLU_117391_0_0_1"/>
<organism evidence="2">
    <name type="scientific">Oryza brachyantha</name>
    <name type="common">malo sina</name>
    <dbReference type="NCBI Taxonomy" id="4533"/>
    <lineage>
        <taxon>Eukaryota</taxon>
        <taxon>Viridiplantae</taxon>
        <taxon>Streptophyta</taxon>
        <taxon>Embryophyta</taxon>
        <taxon>Tracheophyta</taxon>
        <taxon>Spermatophyta</taxon>
        <taxon>Magnoliopsida</taxon>
        <taxon>Liliopsida</taxon>
        <taxon>Poales</taxon>
        <taxon>Poaceae</taxon>
        <taxon>BOP clade</taxon>
        <taxon>Oryzoideae</taxon>
        <taxon>Oryzeae</taxon>
        <taxon>Oryzinae</taxon>
        <taxon>Oryza</taxon>
    </lineage>
</organism>
<accession>J3N4D8</accession>
<evidence type="ECO:0000313" key="3">
    <source>
        <dbReference type="Proteomes" id="UP000006038"/>
    </source>
</evidence>
<dbReference type="AlphaFoldDB" id="J3N4D8"/>
<keyword evidence="3" id="KW-1185">Reference proteome</keyword>
<dbReference type="Gramene" id="OB10G23860.1">
    <property type="protein sequence ID" value="OB10G23860.1"/>
    <property type="gene ID" value="OB10G23860"/>
</dbReference>
<proteinExistence type="predicted"/>
<reference evidence="2" key="1">
    <citation type="journal article" date="2013" name="Nat. Commun.">
        <title>Whole-genome sequencing of Oryza brachyantha reveals mechanisms underlying Oryza genome evolution.</title>
        <authorList>
            <person name="Chen J."/>
            <person name="Huang Q."/>
            <person name="Gao D."/>
            <person name="Wang J."/>
            <person name="Lang Y."/>
            <person name="Liu T."/>
            <person name="Li B."/>
            <person name="Bai Z."/>
            <person name="Luis Goicoechea J."/>
            <person name="Liang C."/>
            <person name="Chen C."/>
            <person name="Zhang W."/>
            <person name="Sun S."/>
            <person name="Liao Y."/>
            <person name="Zhang X."/>
            <person name="Yang L."/>
            <person name="Song C."/>
            <person name="Wang M."/>
            <person name="Shi J."/>
            <person name="Liu G."/>
            <person name="Liu J."/>
            <person name="Zhou H."/>
            <person name="Zhou W."/>
            <person name="Yu Q."/>
            <person name="An N."/>
            <person name="Chen Y."/>
            <person name="Cai Q."/>
            <person name="Wang B."/>
            <person name="Liu B."/>
            <person name="Min J."/>
            <person name="Huang Y."/>
            <person name="Wu H."/>
            <person name="Li Z."/>
            <person name="Zhang Y."/>
            <person name="Yin Y."/>
            <person name="Song W."/>
            <person name="Jiang J."/>
            <person name="Jackson S.A."/>
            <person name="Wing R.A."/>
            <person name="Wang J."/>
            <person name="Chen M."/>
        </authorList>
    </citation>
    <scope>NUCLEOTIDE SEQUENCE [LARGE SCALE GENOMIC DNA]</scope>
    <source>
        <strain evidence="2">cv. IRGC 101232</strain>
    </source>
</reference>
<feature type="domain" description="At1g61320/AtMIF1 LRR" evidence="1">
    <location>
        <begin position="9"/>
        <end position="154"/>
    </location>
</feature>
<dbReference type="STRING" id="4533.J3N4D8"/>
<dbReference type="Pfam" id="PF23622">
    <property type="entry name" value="LRR_At1g61320_AtMIF1"/>
    <property type="match status" value="1"/>
</dbReference>
<dbReference type="Proteomes" id="UP000006038">
    <property type="component" value="Chromosome 10"/>
</dbReference>
<name>J3N4D8_ORYBR</name>
<dbReference type="EnsemblPlants" id="OB10G23860.1">
    <property type="protein sequence ID" value="OB10G23860.1"/>
    <property type="gene ID" value="OB10G23860"/>
</dbReference>
<evidence type="ECO:0000259" key="1">
    <source>
        <dbReference type="Pfam" id="PF23622"/>
    </source>
</evidence>
<dbReference type="InterPro" id="IPR055357">
    <property type="entry name" value="LRR_At1g61320_AtMIF1"/>
</dbReference>
<protein>
    <recommendedName>
        <fullName evidence="1">At1g61320/AtMIF1 LRR domain-containing protein</fullName>
    </recommendedName>
</protein>
<reference evidence="2" key="2">
    <citation type="submission" date="2013-04" db="UniProtKB">
        <authorList>
            <consortium name="EnsemblPlants"/>
        </authorList>
    </citation>
    <scope>IDENTIFICATION</scope>
</reference>